<dbReference type="EMBL" id="CAJOBH010270443">
    <property type="protein sequence ID" value="CAF5164432.1"/>
    <property type="molecule type" value="Genomic_DNA"/>
</dbReference>
<accession>A0A8S3GHU3</accession>
<protein>
    <submittedName>
        <fullName evidence="1">Uncharacterized protein</fullName>
    </submittedName>
</protein>
<dbReference type="Proteomes" id="UP000681967">
    <property type="component" value="Unassembled WGS sequence"/>
</dbReference>
<evidence type="ECO:0000313" key="3">
    <source>
        <dbReference type="Proteomes" id="UP000681967"/>
    </source>
</evidence>
<dbReference type="AlphaFoldDB" id="A0A8S3GHU3"/>
<name>A0A8S3GHU3_9BILA</name>
<evidence type="ECO:0000313" key="1">
    <source>
        <dbReference type="EMBL" id="CAF5164432.1"/>
    </source>
</evidence>
<organism evidence="1 3">
    <name type="scientific">Rotaria magnacalcarata</name>
    <dbReference type="NCBI Taxonomy" id="392030"/>
    <lineage>
        <taxon>Eukaryota</taxon>
        <taxon>Metazoa</taxon>
        <taxon>Spiralia</taxon>
        <taxon>Gnathifera</taxon>
        <taxon>Rotifera</taxon>
        <taxon>Eurotatoria</taxon>
        <taxon>Bdelloidea</taxon>
        <taxon>Philodinida</taxon>
        <taxon>Philodinidae</taxon>
        <taxon>Rotaria</taxon>
    </lineage>
</organism>
<proteinExistence type="predicted"/>
<evidence type="ECO:0000313" key="2">
    <source>
        <dbReference type="EMBL" id="CAF5226254.1"/>
    </source>
</evidence>
<dbReference type="EMBL" id="CAJOBJ010377818">
    <property type="protein sequence ID" value="CAF5226254.1"/>
    <property type="molecule type" value="Genomic_DNA"/>
</dbReference>
<comment type="caution">
    <text evidence="1">The sequence shown here is derived from an EMBL/GenBank/DDBJ whole genome shotgun (WGS) entry which is preliminary data.</text>
</comment>
<sequence length="104" mass="11822">YGVYAMRSYKRNVDSIMGSFREMLPDALFLWLSALPASNSSEGGVIVPSAEYVRPIIPGKTNIHQRLISIAESKKYKCDVDIWFFIKQDCSNDSQLILFLNTIK</sequence>
<gene>
    <name evidence="1" type="ORF">BYL167_LOCUS75507</name>
    <name evidence="2" type="ORF">GIL414_LOCUS87019</name>
</gene>
<feature type="non-terminal residue" evidence="1">
    <location>
        <position position="1"/>
    </location>
</feature>
<reference evidence="1" key="1">
    <citation type="submission" date="2021-02" db="EMBL/GenBank/DDBJ databases">
        <authorList>
            <person name="Nowell W R."/>
        </authorList>
    </citation>
    <scope>NUCLEOTIDE SEQUENCE</scope>
</reference>
<dbReference type="Proteomes" id="UP000681720">
    <property type="component" value="Unassembled WGS sequence"/>
</dbReference>